<dbReference type="RefSeq" id="WP_165688421.1">
    <property type="nucleotide sequence ID" value="NZ_JALJCU010000030.1"/>
</dbReference>
<protein>
    <submittedName>
        <fullName evidence="1">Uncharacterized protein</fullName>
    </submittedName>
</protein>
<dbReference type="Proteomes" id="UP001206350">
    <property type="component" value="Unassembled WGS sequence"/>
</dbReference>
<proteinExistence type="predicted"/>
<gene>
    <name evidence="1" type="ORF">MUU45_002030</name>
</gene>
<organism evidence="1 2">
    <name type="scientific">Rodentibacter pneumotropicus</name>
    <dbReference type="NCBI Taxonomy" id="758"/>
    <lineage>
        <taxon>Bacteria</taxon>
        <taxon>Pseudomonadati</taxon>
        <taxon>Pseudomonadota</taxon>
        <taxon>Gammaproteobacteria</taxon>
        <taxon>Pasteurellales</taxon>
        <taxon>Pasteurellaceae</taxon>
        <taxon>Rodentibacter</taxon>
    </lineage>
</organism>
<evidence type="ECO:0000313" key="1">
    <source>
        <dbReference type="EMBL" id="MCQ9122278.1"/>
    </source>
</evidence>
<comment type="caution">
    <text evidence="1">The sequence shown here is derived from an EMBL/GenBank/DDBJ whole genome shotgun (WGS) entry which is preliminary data.</text>
</comment>
<dbReference type="EMBL" id="JALJCU010000030">
    <property type="protein sequence ID" value="MCQ9122278.1"/>
    <property type="molecule type" value="Genomic_DNA"/>
</dbReference>
<name>A0AAW5LDZ0_9PAST</name>
<accession>A0AAW5LDZ0</accession>
<dbReference type="AlphaFoldDB" id="A0AAW5LDZ0"/>
<keyword evidence="2" id="KW-1185">Reference proteome</keyword>
<sequence>MGKVFKYTGYLFTTSSLGHIDPNFDFKAIRKDYDAAQIDNGKCTA</sequence>
<evidence type="ECO:0000313" key="2">
    <source>
        <dbReference type="Proteomes" id="UP001206350"/>
    </source>
</evidence>
<reference evidence="1 2" key="1">
    <citation type="journal article" date="2022" name="Microbiol. Spectr.">
        <title>Microbiota of the Pregnant Mouse: Characterization of the Bacterial Communities in the Oral Cavity, Lung, Intestine, and Vagina through Culture and DNA Sequencing.</title>
        <authorList>
            <person name="Greenberg J.M."/>
            <person name="Romero R."/>
            <person name="Winters A.D."/>
            <person name="Galaz J."/>
            <person name="Garcia-Flores V."/>
            <person name="Arenas-Hernandez M."/>
            <person name="Panzer J."/>
            <person name="Shaffer Z."/>
            <person name="Kracht D.J."/>
            <person name="Gomez-Lopez N."/>
            <person name="Theis K.R."/>
        </authorList>
    </citation>
    <scope>NUCLEOTIDE SEQUENCE [LARGE SCALE GENOMIC DNA]</scope>
    <source>
        <strain evidence="1 2">MAC-C1-H1</strain>
    </source>
</reference>